<dbReference type="AlphaFoldDB" id="A0A672UA48"/>
<dbReference type="InterPro" id="IPR001863">
    <property type="entry name" value="Glypican"/>
</dbReference>
<keyword evidence="8" id="KW-0325">Glycoprotein</keyword>
<evidence type="ECO:0000256" key="9">
    <source>
        <dbReference type="ARBA" id="ARBA00023207"/>
    </source>
</evidence>
<organism evidence="13 14">
    <name type="scientific">Strigops habroptila</name>
    <name type="common">Kakapo</name>
    <dbReference type="NCBI Taxonomy" id="2489341"/>
    <lineage>
        <taxon>Eukaryota</taxon>
        <taxon>Metazoa</taxon>
        <taxon>Chordata</taxon>
        <taxon>Craniata</taxon>
        <taxon>Vertebrata</taxon>
        <taxon>Euteleostomi</taxon>
        <taxon>Archelosauria</taxon>
        <taxon>Archosauria</taxon>
        <taxon>Dinosauria</taxon>
        <taxon>Saurischia</taxon>
        <taxon>Theropoda</taxon>
        <taxon>Coelurosauria</taxon>
        <taxon>Aves</taxon>
        <taxon>Neognathae</taxon>
        <taxon>Neoaves</taxon>
        <taxon>Telluraves</taxon>
        <taxon>Australaves</taxon>
        <taxon>Psittaciformes</taxon>
        <taxon>Psittacidae</taxon>
        <taxon>Strigops</taxon>
    </lineage>
</organism>
<evidence type="ECO:0000256" key="3">
    <source>
        <dbReference type="ARBA" id="ARBA00022475"/>
    </source>
</evidence>
<protein>
    <submittedName>
        <fullName evidence="13">Glypican 6</fullName>
    </submittedName>
</protein>
<proteinExistence type="inferred from homology"/>
<evidence type="ECO:0000256" key="4">
    <source>
        <dbReference type="ARBA" id="ARBA00022622"/>
    </source>
</evidence>
<comment type="subcellular location">
    <subcellularLocation>
        <location evidence="1 12">Cell membrane</location>
        <topology evidence="1 12">Lipid-anchor</topology>
        <topology evidence="1 12">GPI-anchor</topology>
    </subcellularLocation>
</comment>
<keyword evidence="14" id="KW-1185">Reference proteome</keyword>
<keyword evidence="9 12" id="KW-0357">Heparan sulfate</keyword>
<evidence type="ECO:0000256" key="6">
    <source>
        <dbReference type="ARBA" id="ARBA00022974"/>
    </source>
</evidence>
<dbReference type="Ensembl" id="ENSSHBT00005014392.1">
    <property type="protein sequence ID" value="ENSSHBP00005011948.1"/>
    <property type="gene ID" value="ENSSHBG00005010362.1"/>
</dbReference>
<dbReference type="GO" id="GO:0016477">
    <property type="term" value="P:cell migration"/>
    <property type="evidence" value="ECO:0007669"/>
    <property type="project" value="TreeGrafter"/>
</dbReference>
<evidence type="ECO:0000313" key="14">
    <source>
        <dbReference type="Proteomes" id="UP000472266"/>
    </source>
</evidence>
<gene>
    <name evidence="13" type="primary">GPC6</name>
</gene>
<keyword evidence="5" id="KW-0732">Signal</keyword>
<evidence type="ECO:0000256" key="11">
    <source>
        <dbReference type="RuleBase" id="RU003518"/>
    </source>
</evidence>
<dbReference type="PANTHER" id="PTHR10822:SF31">
    <property type="entry name" value="GLYPICAN-6"/>
    <property type="match status" value="1"/>
</dbReference>
<dbReference type="GO" id="GO:0005886">
    <property type="term" value="C:plasma membrane"/>
    <property type="evidence" value="ECO:0007669"/>
    <property type="project" value="UniProtKB-SubCell"/>
</dbReference>
<dbReference type="GO" id="GO:0098552">
    <property type="term" value="C:side of membrane"/>
    <property type="evidence" value="ECO:0007669"/>
    <property type="project" value="UniProtKB-KW"/>
</dbReference>
<dbReference type="PROSITE" id="PS01207">
    <property type="entry name" value="GLYPICAN"/>
    <property type="match status" value="1"/>
</dbReference>
<evidence type="ECO:0000256" key="1">
    <source>
        <dbReference type="ARBA" id="ARBA00004609"/>
    </source>
</evidence>
<reference evidence="13" key="2">
    <citation type="submission" date="2025-08" db="UniProtKB">
        <authorList>
            <consortium name="Ensembl"/>
        </authorList>
    </citation>
    <scope>IDENTIFICATION</scope>
</reference>
<reference evidence="13" key="3">
    <citation type="submission" date="2025-09" db="UniProtKB">
        <authorList>
            <consortium name="Ensembl"/>
        </authorList>
    </citation>
    <scope>IDENTIFICATION</scope>
</reference>
<comment type="similarity">
    <text evidence="2 11">Belongs to the glypican family.</text>
</comment>
<keyword evidence="6 12" id="KW-0654">Proteoglycan</keyword>
<dbReference type="Pfam" id="PF01153">
    <property type="entry name" value="Glypican"/>
    <property type="match status" value="1"/>
</dbReference>
<reference evidence="13 14" key="1">
    <citation type="submission" date="2019-11" db="EMBL/GenBank/DDBJ databases">
        <title>Strigops habroptila (kakapo) genome, bStrHab1, primary haplotype, v2.</title>
        <authorList>
            <person name="Jarvis E.D."/>
            <person name="Howard J."/>
            <person name="Rhie A."/>
            <person name="Phillippy A."/>
            <person name="Korlach J."/>
            <person name="Digby A."/>
            <person name="Iorns D."/>
            <person name="Eason D."/>
            <person name="Robertson B."/>
            <person name="Raemaekers T."/>
            <person name="Howe K."/>
            <person name="Lewin H."/>
            <person name="Damas J."/>
            <person name="Hastie A."/>
            <person name="Tracey A."/>
            <person name="Chow W."/>
            <person name="Fedrigo O."/>
        </authorList>
    </citation>
    <scope>NUCLEOTIDE SEQUENCE [LARGE SCALE GENOMIC DNA]</scope>
</reference>
<dbReference type="GO" id="GO:0005576">
    <property type="term" value="C:extracellular region"/>
    <property type="evidence" value="ECO:0007669"/>
    <property type="project" value="TreeGrafter"/>
</dbReference>
<dbReference type="Proteomes" id="UP000472266">
    <property type="component" value="Chromosome 2"/>
</dbReference>
<name>A0A672UA48_STRHB</name>
<dbReference type="GO" id="GO:0009986">
    <property type="term" value="C:cell surface"/>
    <property type="evidence" value="ECO:0007669"/>
    <property type="project" value="TreeGrafter"/>
</dbReference>
<evidence type="ECO:0000256" key="2">
    <source>
        <dbReference type="ARBA" id="ARBA00010260"/>
    </source>
</evidence>
<evidence type="ECO:0000256" key="7">
    <source>
        <dbReference type="ARBA" id="ARBA00023136"/>
    </source>
</evidence>
<keyword evidence="4 12" id="KW-0336">GPI-anchor</keyword>
<sequence length="523" mass="60107">MRKAFSRRVYLVPTHFCLYSDISNIFFVVIPGEHLRICPQEYTCCTSEMEDKLSQQSKLEFENLVDETSHFVRTTFVSRHKKFDEFFRELLENAERSLNDMFVRTYGMLYMQNSEVFQDLFTELKRYYTGGNVNLEEMLNDFWARLLERMFQLINPQYHFTEDYLECVSKYTDQLKPFGDVPRKLKVQVTRAFIAARTFVQGLTVGREVANRVSKVSPTPGCIRALMKMLYCPYCRGLPTVKPCNNYCLNVMKGCLANQADLDTEWNLFIDAMLLVAERLEGPFNIESVMDPIDVKISEAIMNMQENSMQVSAKVLCESCLLCCCMVTSRGKNISTIFLSRLEEKLSLPLEIVTDIKEKLKLSKKFWSTLPYTVCKDEQVTAGPSIEEDCWNGHTKARYLPEIMNDGLTNQINNPEVDVDITRPDTFIRQQIMALRVMTNKLKNAYNGNDVNFQDTSDETSGSGSGSGCTDDICPTEFDFITTEAPPVDSDRREVEASATQPGCSLQTLFVIFITLVLQRQWR</sequence>
<keyword evidence="7 12" id="KW-0472">Membrane</keyword>
<evidence type="ECO:0000256" key="5">
    <source>
        <dbReference type="ARBA" id="ARBA00022729"/>
    </source>
</evidence>
<keyword evidence="3" id="KW-1003">Cell membrane</keyword>
<dbReference type="PANTHER" id="PTHR10822">
    <property type="entry name" value="GLYPICAN"/>
    <property type="match status" value="1"/>
</dbReference>
<accession>A0A672UA48</accession>
<evidence type="ECO:0000256" key="10">
    <source>
        <dbReference type="ARBA" id="ARBA00023288"/>
    </source>
</evidence>
<dbReference type="GO" id="GO:1905475">
    <property type="term" value="P:regulation of protein localization to membrane"/>
    <property type="evidence" value="ECO:0007669"/>
    <property type="project" value="TreeGrafter"/>
</dbReference>
<keyword evidence="10 12" id="KW-0449">Lipoprotein</keyword>
<evidence type="ECO:0000256" key="12">
    <source>
        <dbReference type="RuleBase" id="RU003519"/>
    </source>
</evidence>
<dbReference type="InterPro" id="IPR019803">
    <property type="entry name" value="Glypican_CS"/>
</dbReference>
<dbReference type="GO" id="GO:0045202">
    <property type="term" value="C:synapse"/>
    <property type="evidence" value="ECO:0007669"/>
    <property type="project" value="TreeGrafter"/>
</dbReference>
<comment type="function">
    <text evidence="12">Cell surface proteoglycan.</text>
</comment>
<evidence type="ECO:0000256" key="8">
    <source>
        <dbReference type="ARBA" id="ARBA00023180"/>
    </source>
</evidence>
<evidence type="ECO:0000313" key="13">
    <source>
        <dbReference type="Ensembl" id="ENSSHBP00005011948.1"/>
    </source>
</evidence>
<dbReference type="GO" id="GO:0009966">
    <property type="term" value="P:regulation of signal transduction"/>
    <property type="evidence" value="ECO:0007669"/>
    <property type="project" value="InterPro"/>
</dbReference>
<dbReference type="GeneTree" id="ENSGT01050000244897"/>